<dbReference type="AlphaFoldDB" id="A0A1F2UUS0"/>
<feature type="domain" description="GGDEF" evidence="1">
    <location>
        <begin position="311"/>
        <end position="444"/>
    </location>
</feature>
<dbReference type="Pfam" id="PF13185">
    <property type="entry name" value="GAF_2"/>
    <property type="match status" value="1"/>
</dbReference>
<accession>A0A1F2UUS0</accession>
<protein>
    <recommendedName>
        <fullName evidence="1">GGDEF domain-containing protein</fullName>
    </recommendedName>
</protein>
<dbReference type="EMBL" id="MELI01000024">
    <property type="protein sequence ID" value="OFW35066.1"/>
    <property type="molecule type" value="Genomic_DNA"/>
</dbReference>
<dbReference type="SMART" id="SM00267">
    <property type="entry name" value="GGDEF"/>
    <property type="match status" value="1"/>
</dbReference>
<proteinExistence type="predicted"/>
<dbReference type="PANTHER" id="PTHR45138:SF9">
    <property type="entry name" value="DIGUANYLATE CYCLASE DGCM-RELATED"/>
    <property type="match status" value="1"/>
</dbReference>
<dbReference type="PANTHER" id="PTHR45138">
    <property type="entry name" value="REGULATORY COMPONENTS OF SENSORY TRANSDUCTION SYSTEM"/>
    <property type="match status" value="1"/>
</dbReference>
<dbReference type="NCBIfam" id="TIGR00254">
    <property type="entry name" value="GGDEF"/>
    <property type="match status" value="1"/>
</dbReference>
<dbReference type="InterPro" id="IPR000160">
    <property type="entry name" value="GGDEF_dom"/>
</dbReference>
<dbReference type="InterPro" id="IPR050469">
    <property type="entry name" value="Diguanylate_Cyclase"/>
</dbReference>
<gene>
    <name evidence="2" type="ORF">A2074_07425</name>
</gene>
<evidence type="ECO:0000259" key="1">
    <source>
        <dbReference type="PROSITE" id="PS50887"/>
    </source>
</evidence>
<dbReference type="Gene3D" id="3.40.50.720">
    <property type="entry name" value="NAD(P)-binding Rossmann-like Domain"/>
    <property type="match status" value="1"/>
</dbReference>
<dbReference type="CDD" id="cd01949">
    <property type="entry name" value="GGDEF"/>
    <property type="match status" value="1"/>
</dbReference>
<name>A0A1F2UUS0_9ACTN</name>
<reference evidence="2 3" key="1">
    <citation type="journal article" date="2016" name="Nat. Commun.">
        <title>Thousands of microbial genomes shed light on interconnected biogeochemical processes in an aquifer system.</title>
        <authorList>
            <person name="Anantharaman K."/>
            <person name="Brown C.T."/>
            <person name="Hug L.A."/>
            <person name="Sharon I."/>
            <person name="Castelle C.J."/>
            <person name="Probst A.J."/>
            <person name="Thomas B.C."/>
            <person name="Singh A."/>
            <person name="Wilkins M.J."/>
            <person name="Karaoz U."/>
            <person name="Brodie E.L."/>
            <person name="Williams K.H."/>
            <person name="Hubbard S.S."/>
            <person name="Banfield J.F."/>
        </authorList>
    </citation>
    <scope>NUCLEOTIDE SEQUENCE [LARGE SCALE GENOMIC DNA]</scope>
</reference>
<dbReference type="SUPFAM" id="SSF55073">
    <property type="entry name" value="Nucleotide cyclase"/>
    <property type="match status" value="1"/>
</dbReference>
<dbReference type="SUPFAM" id="SSF51735">
    <property type="entry name" value="NAD(P)-binding Rossmann-fold domains"/>
    <property type="match status" value="1"/>
</dbReference>
<dbReference type="Pfam" id="PF00990">
    <property type="entry name" value="GGDEF"/>
    <property type="match status" value="1"/>
</dbReference>
<dbReference type="Gene3D" id="3.30.70.270">
    <property type="match status" value="1"/>
</dbReference>
<comment type="caution">
    <text evidence="2">The sequence shown here is derived from an EMBL/GenBank/DDBJ whole genome shotgun (WGS) entry which is preliminary data.</text>
</comment>
<dbReference type="InterPro" id="IPR003018">
    <property type="entry name" value="GAF"/>
</dbReference>
<dbReference type="InterPro" id="IPR029016">
    <property type="entry name" value="GAF-like_dom_sf"/>
</dbReference>
<evidence type="ECO:0000313" key="2">
    <source>
        <dbReference type="EMBL" id="OFW35066.1"/>
    </source>
</evidence>
<dbReference type="InterPro" id="IPR036291">
    <property type="entry name" value="NAD(P)-bd_dom_sf"/>
</dbReference>
<dbReference type="Gene3D" id="3.30.450.40">
    <property type="match status" value="1"/>
</dbReference>
<dbReference type="InterPro" id="IPR043128">
    <property type="entry name" value="Rev_trsase/Diguanyl_cyclase"/>
</dbReference>
<sequence length="452" mass="48791">MSNNDTINIAIIGAGNEGFYLVSALSECQTANVVAFCGRGGDPLNTALVSELNIPVFEKLEELPSIGDVDIIIDAGDNDAALPDGLEALGDVELLRGRGADILRALAKKSQGHHESMGSIFASAVELAAKKESKSIYRAIVEGAVELTGCATGSLLIFDERSEVCRLADAVGYAKDLEDYSSWEIEPGGITELLLDKDSPLYIADATQEPLFDNPVMNEGTMSVVATALREGETVIGLLFVGDFVNRAFSDSELRVFYAYAAQAAMALQKALLLEKNEELTTTDALTGLNNSRHFFELLDSEIRRAKRYGGYFSVLMMDMDNLALINDAMGHTKGDWAIQRVAEIINSCSRLTDYKARYGGDEFALVLPSTSCRQASVLANRIRRQVNDVFVSGNQDEMRLSISVGIAEFPCLGTDADSLVAAVNTALTVCKQRGRNLVCCYEDSGEPASMP</sequence>
<dbReference type="Proteomes" id="UP000178086">
    <property type="component" value="Unassembled WGS sequence"/>
</dbReference>
<dbReference type="InterPro" id="IPR029787">
    <property type="entry name" value="Nucleotide_cyclase"/>
</dbReference>
<dbReference type="SMART" id="SM00065">
    <property type="entry name" value="GAF"/>
    <property type="match status" value="1"/>
</dbReference>
<organism evidence="2 3">
    <name type="scientific">Candidatus Aquicultor primus</name>
    <dbReference type="NCBI Taxonomy" id="1797195"/>
    <lineage>
        <taxon>Bacteria</taxon>
        <taxon>Bacillati</taxon>
        <taxon>Actinomycetota</taxon>
        <taxon>Candidatus Aquicultoria</taxon>
        <taxon>Candidatus Aquicultorales</taxon>
        <taxon>Candidatus Aquicultoraceae</taxon>
        <taxon>Candidatus Aquicultor</taxon>
    </lineage>
</organism>
<dbReference type="SUPFAM" id="SSF55781">
    <property type="entry name" value="GAF domain-like"/>
    <property type="match status" value="1"/>
</dbReference>
<dbReference type="GO" id="GO:0052621">
    <property type="term" value="F:diguanylate cyclase activity"/>
    <property type="evidence" value="ECO:0007669"/>
    <property type="project" value="TreeGrafter"/>
</dbReference>
<dbReference type="PROSITE" id="PS50887">
    <property type="entry name" value="GGDEF"/>
    <property type="match status" value="1"/>
</dbReference>
<evidence type="ECO:0000313" key="3">
    <source>
        <dbReference type="Proteomes" id="UP000178086"/>
    </source>
</evidence>